<evidence type="ECO:0000256" key="3">
    <source>
        <dbReference type="RuleBase" id="RU000363"/>
    </source>
</evidence>
<evidence type="ECO:0000313" key="5">
    <source>
        <dbReference type="Proteomes" id="UP001501295"/>
    </source>
</evidence>
<dbReference type="PROSITE" id="PS00061">
    <property type="entry name" value="ADH_SHORT"/>
    <property type="match status" value="1"/>
</dbReference>
<comment type="similarity">
    <text evidence="1 3">Belongs to the short-chain dehydrogenases/reductases (SDR) family.</text>
</comment>
<reference evidence="5" key="1">
    <citation type="journal article" date="2019" name="Int. J. Syst. Evol. Microbiol.">
        <title>The Global Catalogue of Microorganisms (GCM) 10K type strain sequencing project: providing services to taxonomists for standard genome sequencing and annotation.</title>
        <authorList>
            <consortium name="The Broad Institute Genomics Platform"/>
            <consortium name="The Broad Institute Genome Sequencing Center for Infectious Disease"/>
            <person name="Wu L."/>
            <person name="Ma J."/>
        </authorList>
    </citation>
    <scope>NUCLEOTIDE SEQUENCE [LARGE SCALE GENOMIC DNA]</scope>
    <source>
        <strain evidence="5">JCM 18956</strain>
    </source>
</reference>
<dbReference type="SUPFAM" id="SSF51735">
    <property type="entry name" value="NAD(P)-binding Rossmann-fold domains"/>
    <property type="match status" value="1"/>
</dbReference>
<sequence length="248" mass="26420">MKTNGNTLFITGGTSGIGLGLALRFQEAGNTVIIGGRRTELLEKIRAEHPAIDTVVLDVASPESIQAAFETVTSRHPDLNALVNVAGIMLPEDLKDPAHVSTSEDIVTTNLLGTIRVTALFTPFLLAQPDASILTVSSGLAFVPLPLTPTYNATKAAVHSFTQSLRVQLADTSVQVIELVPPAVQTALMGQDESGRGMPLDDYLSETMELLGSQPEAEEILVEQVKMLRFAEVNGKHAEIVAMLNGSH</sequence>
<proteinExistence type="inferred from homology"/>
<keyword evidence="5" id="KW-1185">Reference proteome</keyword>
<name>A0ABP8W453_9MICO</name>
<evidence type="ECO:0000256" key="1">
    <source>
        <dbReference type="ARBA" id="ARBA00006484"/>
    </source>
</evidence>
<dbReference type="InterPro" id="IPR020904">
    <property type="entry name" value="Sc_DH/Rdtase_CS"/>
</dbReference>
<dbReference type="InterPro" id="IPR036291">
    <property type="entry name" value="NAD(P)-bd_dom_sf"/>
</dbReference>
<dbReference type="PRINTS" id="PR00081">
    <property type="entry name" value="GDHRDH"/>
</dbReference>
<protein>
    <submittedName>
        <fullName evidence="4">SDR family oxidoreductase</fullName>
    </submittedName>
</protein>
<keyword evidence="2" id="KW-0560">Oxidoreductase</keyword>
<dbReference type="RefSeq" id="WP_345376347.1">
    <property type="nucleotide sequence ID" value="NZ_BAABLM010000005.1"/>
</dbReference>
<dbReference type="PANTHER" id="PTHR44169">
    <property type="entry name" value="NADPH-DEPENDENT 1-ACYLDIHYDROXYACETONE PHOSPHATE REDUCTASE"/>
    <property type="match status" value="1"/>
</dbReference>
<dbReference type="Pfam" id="PF00106">
    <property type="entry name" value="adh_short"/>
    <property type="match status" value="1"/>
</dbReference>
<dbReference type="PRINTS" id="PR00080">
    <property type="entry name" value="SDRFAMILY"/>
</dbReference>
<comment type="caution">
    <text evidence="4">The sequence shown here is derived from an EMBL/GenBank/DDBJ whole genome shotgun (WGS) entry which is preliminary data.</text>
</comment>
<accession>A0ABP8W453</accession>
<dbReference type="InterPro" id="IPR002347">
    <property type="entry name" value="SDR_fam"/>
</dbReference>
<dbReference type="Gene3D" id="3.40.50.720">
    <property type="entry name" value="NAD(P)-binding Rossmann-like Domain"/>
    <property type="match status" value="1"/>
</dbReference>
<evidence type="ECO:0000256" key="2">
    <source>
        <dbReference type="ARBA" id="ARBA00023002"/>
    </source>
</evidence>
<evidence type="ECO:0000313" key="4">
    <source>
        <dbReference type="EMBL" id="GAA4679857.1"/>
    </source>
</evidence>
<dbReference type="PANTHER" id="PTHR44169:SF6">
    <property type="entry name" value="NADPH-DEPENDENT 1-ACYLDIHYDROXYACETONE PHOSPHATE REDUCTASE"/>
    <property type="match status" value="1"/>
</dbReference>
<dbReference type="EMBL" id="BAABLM010000005">
    <property type="protein sequence ID" value="GAA4679857.1"/>
    <property type="molecule type" value="Genomic_DNA"/>
</dbReference>
<gene>
    <name evidence="4" type="ORF">GCM10025780_26190</name>
</gene>
<organism evidence="4 5">
    <name type="scientific">Frondihabitans cladoniiphilus</name>
    <dbReference type="NCBI Taxonomy" id="715785"/>
    <lineage>
        <taxon>Bacteria</taxon>
        <taxon>Bacillati</taxon>
        <taxon>Actinomycetota</taxon>
        <taxon>Actinomycetes</taxon>
        <taxon>Micrococcales</taxon>
        <taxon>Microbacteriaceae</taxon>
        <taxon>Frondihabitans</taxon>
    </lineage>
</organism>
<dbReference type="Proteomes" id="UP001501295">
    <property type="component" value="Unassembled WGS sequence"/>
</dbReference>